<dbReference type="AlphaFoldDB" id="M3G4S0"/>
<name>M3G4S0_9LEPT</name>
<gene>
    <name evidence="1" type="ORF">LEP1GSC188_4672</name>
</gene>
<dbReference type="InterPro" id="IPR029063">
    <property type="entry name" value="SAM-dependent_MTases_sf"/>
</dbReference>
<reference evidence="1 2" key="1">
    <citation type="submission" date="2013-01" db="EMBL/GenBank/DDBJ databases">
        <authorList>
            <person name="Harkins D.M."/>
            <person name="Durkin A.S."/>
            <person name="Brinkac L.M."/>
            <person name="Haft D.H."/>
            <person name="Selengut J.D."/>
            <person name="Sanka R."/>
            <person name="DePew J."/>
            <person name="Purushe J."/>
            <person name="Tulsiani S.M."/>
            <person name="Graham G.C."/>
            <person name="Burns M.-A."/>
            <person name="Dohnt M.F."/>
            <person name="Smythe L.D."/>
            <person name="McKay D.B."/>
            <person name="Craig S.B."/>
            <person name="Vinetz J.M."/>
            <person name="Sutton G.G."/>
            <person name="Nierman W.C."/>
            <person name="Fouts D.E."/>
        </authorList>
    </citation>
    <scope>NUCLEOTIDE SEQUENCE [LARGE SCALE GENOMIC DNA]</scope>
    <source>
        <strain evidence="1 2">LT2116</strain>
    </source>
</reference>
<accession>M3G4S0</accession>
<evidence type="ECO:0008006" key="3">
    <source>
        <dbReference type="Google" id="ProtNLM"/>
    </source>
</evidence>
<dbReference type="Proteomes" id="UP000011770">
    <property type="component" value="Unassembled WGS sequence"/>
</dbReference>
<evidence type="ECO:0000313" key="2">
    <source>
        <dbReference type="Proteomes" id="UP000011770"/>
    </source>
</evidence>
<comment type="caution">
    <text evidence="1">The sequence shown here is derived from an EMBL/GenBank/DDBJ whole genome shotgun (WGS) entry which is preliminary data.</text>
</comment>
<sequence length="223" mass="26187">MAESEELNEKFYEHWKDLKDWLSKSENRMEKSSMWNSLIRDFQISDFEEYEKKYLLRSNAQNGYGFLKQTEENLYFRIIKVILELYCFVAKIANLIKEKAFNKIIIGLGNDNLSYHPLGIQYLTKNTNVEKYYEFCKAKGLSIFGAGIKAFYISTILDKLNYSILNKFNIVEIGAGLGNLASILQYRFRVHTYLIVDLPEMLLNSSLVLKYLFSKHSNSFYFS</sequence>
<organism evidence="1 2">
    <name type="scientific">Leptospira weilii serovar Topaz str. LT2116</name>
    <dbReference type="NCBI Taxonomy" id="1088540"/>
    <lineage>
        <taxon>Bacteria</taxon>
        <taxon>Pseudomonadati</taxon>
        <taxon>Spirochaetota</taxon>
        <taxon>Spirochaetia</taxon>
        <taxon>Leptospirales</taxon>
        <taxon>Leptospiraceae</taxon>
        <taxon>Leptospira</taxon>
    </lineage>
</organism>
<protein>
    <recommendedName>
        <fullName evidence="3">Sugar O-methyltransferase domain protein</fullName>
    </recommendedName>
</protein>
<evidence type="ECO:0000313" key="1">
    <source>
        <dbReference type="EMBL" id="EMF80969.1"/>
    </source>
</evidence>
<proteinExistence type="predicted"/>
<dbReference type="SUPFAM" id="SSF53335">
    <property type="entry name" value="S-adenosyl-L-methionine-dependent methyltransferases"/>
    <property type="match status" value="1"/>
</dbReference>
<dbReference type="EMBL" id="AHOR02000042">
    <property type="protein sequence ID" value="EMF80969.1"/>
    <property type="molecule type" value="Genomic_DNA"/>
</dbReference>